<name>A0ABZ2K5T0_9BACT</name>
<dbReference type="RefSeq" id="WP_394843519.1">
    <property type="nucleotide sequence ID" value="NZ_CP089982.1"/>
</dbReference>
<evidence type="ECO:0000313" key="1">
    <source>
        <dbReference type="EMBL" id="WXA92920.1"/>
    </source>
</evidence>
<proteinExistence type="predicted"/>
<dbReference type="Proteomes" id="UP001379533">
    <property type="component" value="Chromosome"/>
</dbReference>
<dbReference type="EMBL" id="CP089982">
    <property type="protein sequence ID" value="WXA92920.1"/>
    <property type="molecule type" value="Genomic_DNA"/>
</dbReference>
<protein>
    <submittedName>
        <fullName evidence="1">Uncharacterized protein</fullName>
    </submittedName>
</protein>
<reference evidence="1 2" key="1">
    <citation type="submission" date="2021-12" db="EMBL/GenBank/DDBJ databases">
        <title>Discovery of the Pendulisporaceae a myxobacterial family with distinct sporulation behavior and unique specialized metabolism.</title>
        <authorList>
            <person name="Garcia R."/>
            <person name="Popoff A."/>
            <person name="Bader C.D."/>
            <person name="Loehr J."/>
            <person name="Walesch S."/>
            <person name="Walt C."/>
            <person name="Boldt J."/>
            <person name="Bunk B."/>
            <person name="Haeckl F.J.F.P.J."/>
            <person name="Gunesch A.P."/>
            <person name="Birkelbach J."/>
            <person name="Nuebel U."/>
            <person name="Pietschmann T."/>
            <person name="Bach T."/>
            <person name="Mueller R."/>
        </authorList>
    </citation>
    <scope>NUCLEOTIDE SEQUENCE [LARGE SCALE GENOMIC DNA]</scope>
    <source>
        <strain evidence="1 2">MSr12523</strain>
    </source>
</reference>
<sequence>MTVPLALPALAARPVLRHLETFGDVPKSVRTLMESGVTRLLDSDMIITQPQQVPDAVTTGEAASSSIHAAGAEMAETILPQIEAEGLADHFKPLMRSFVRILFGLFLSPEQCERACACIDAGNHFSFLASDAGGPSLSSWRSVAHAEQGGIRLTVDKVWGIEAHREGMAIVAARGPVSFFPAAYVVWPEAYRTLRRTPHGDPFLEGRLQLGNVKGVVSLTRDERVKSGGPAVFNKYLTTVRPFFVRGLMAHVGWLGARDRVALDEGDARVHAFLSEAARVQSRAGRYDVDNVHRVLAIKFASNEFLNDLVRKGAVARFGDQRDLLAFTKMEGSSYHCYHALRNSTKSQ</sequence>
<keyword evidence="2" id="KW-1185">Reference proteome</keyword>
<accession>A0ABZ2K5T0</accession>
<organism evidence="1 2">
    <name type="scientific">Pendulispora brunnea</name>
    <dbReference type="NCBI Taxonomy" id="2905690"/>
    <lineage>
        <taxon>Bacteria</taxon>
        <taxon>Pseudomonadati</taxon>
        <taxon>Myxococcota</taxon>
        <taxon>Myxococcia</taxon>
        <taxon>Myxococcales</taxon>
        <taxon>Sorangiineae</taxon>
        <taxon>Pendulisporaceae</taxon>
        <taxon>Pendulispora</taxon>
    </lineage>
</organism>
<gene>
    <name evidence="1" type="ORF">LZC95_41535</name>
</gene>
<evidence type="ECO:0000313" key="2">
    <source>
        <dbReference type="Proteomes" id="UP001379533"/>
    </source>
</evidence>